<dbReference type="EMBL" id="CP108057">
    <property type="protein sequence ID" value="WUO50435.1"/>
    <property type="molecule type" value="Genomic_DNA"/>
</dbReference>
<dbReference type="RefSeq" id="WP_328777240.1">
    <property type="nucleotide sequence ID" value="NZ_CP108057.1"/>
</dbReference>
<gene>
    <name evidence="2" type="ORF">OHU17_33890</name>
</gene>
<keyword evidence="3" id="KW-1185">Reference proteome</keyword>
<dbReference type="Proteomes" id="UP001432075">
    <property type="component" value="Chromosome"/>
</dbReference>
<dbReference type="Gene3D" id="2.120.10.70">
    <property type="entry name" value="Fucose-specific lectin"/>
    <property type="match status" value="1"/>
</dbReference>
<dbReference type="SUPFAM" id="SSF89372">
    <property type="entry name" value="Fucose-specific lectin"/>
    <property type="match status" value="2"/>
</dbReference>
<name>A0ABZ1RWE2_9ACTN</name>
<protein>
    <submittedName>
        <fullName evidence="2">Exo-alpha-sialidase</fullName>
    </submittedName>
</protein>
<reference evidence="2" key="1">
    <citation type="submission" date="2022-10" db="EMBL/GenBank/DDBJ databases">
        <title>The complete genomes of actinobacterial strains from the NBC collection.</title>
        <authorList>
            <person name="Joergensen T.S."/>
            <person name="Alvarez Arevalo M."/>
            <person name="Sterndorff E.B."/>
            <person name="Faurdal D."/>
            <person name="Vuksanovic O."/>
            <person name="Mourched A.-S."/>
            <person name="Charusanti P."/>
            <person name="Shaw S."/>
            <person name="Blin K."/>
            <person name="Weber T."/>
        </authorList>
    </citation>
    <scope>NUCLEOTIDE SEQUENCE</scope>
    <source>
        <strain evidence="2">NBC_00283</strain>
    </source>
</reference>
<accession>A0ABZ1RWE2</accession>
<evidence type="ECO:0000313" key="2">
    <source>
        <dbReference type="EMBL" id="WUO50435.1"/>
    </source>
</evidence>
<feature type="region of interest" description="Disordered" evidence="1">
    <location>
        <begin position="1"/>
        <end position="23"/>
    </location>
</feature>
<evidence type="ECO:0000256" key="1">
    <source>
        <dbReference type="SAM" id="MobiDB-lite"/>
    </source>
</evidence>
<organism evidence="2 3">
    <name type="scientific">Streptomyces goshikiensis</name>
    <dbReference type="NCBI Taxonomy" id="1942"/>
    <lineage>
        <taxon>Bacteria</taxon>
        <taxon>Bacillati</taxon>
        <taxon>Actinomycetota</taxon>
        <taxon>Actinomycetes</taxon>
        <taxon>Kitasatosporales</taxon>
        <taxon>Streptomycetaceae</taxon>
        <taxon>Streptomyces</taxon>
    </lineage>
</organism>
<evidence type="ECO:0000313" key="3">
    <source>
        <dbReference type="Proteomes" id="UP001432075"/>
    </source>
</evidence>
<feature type="compositionally biased region" description="Low complexity" evidence="1">
    <location>
        <begin position="1"/>
        <end position="16"/>
    </location>
</feature>
<proteinExistence type="predicted"/>
<sequence length="457" mass="48082">MAIEGAAPGRTGGTAPDFGADAPSAKAVERAEAASKELAAAGTAVSVRLLEWGFALLLDQRAADRLADLDGAGPSASAFRGLVAEVLAGALPADVAGAVGAALTGRAEQIRSAALGAGCELLSPWSAPTLLTPMALDAPPRATGLWFSVFTPGASWGADAPFTAHYASEAPALAVFRDDLYCVYQGRGDNPSLWWTAHHADGNWSDNRSLAAHHTLGSPALAVFQDRLYCAHRGGSGDWGIALTSYDGSAWMPDRPVPNAESVYGPALVAFRDALHLAYADAAQRIMVTTSRDGRSWTTPEPVPGCATTRSPALAVYDGTLHLLHGNPKDGAIHWSRLRDAGWTSEGALPGHRTRSNIGLAVFDGKLMCVHRDPARQQLWWSAFDGAGWSTDTEMPGHSSKYGPALAVYRDRVGTHDQLLCVHRGHAQRYVTSAGEVVTDEDPAGLHELDDPSSVAD</sequence>